<evidence type="ECO:0000313" key="3">
    <source>
        <dbReference type="EMBL" id="OOK80456.1"/>
    </source>
</evidence>
<dbReference type="Gene3D" id="1.10.540.10">
    <property type="entry name" value="Acyl-CoA dehydrogenase/oxidase, N-terminal domain"/>
    <property type="match status" value="1"/>
</dbReference>
<dbReference type="AlphaFoldDB" id="A0A1V3XNW1"/>
<dbReference type="Pfam" id="PF02771">
    <property type="entry name" value="Acyl-CoA_dh_N"/>
    <property type="match status" value="1"/>
</dbReference>
<dbReference type="EMBL" id="AP023343">
    <property type="protein sequence ID" value="BCI85893.1"/>
    <property type="molecule type" value="Genomic_DNA"/>
</dbReference>
<reference evidence="2 5" key="2">
    <citation type="submission" date="2020-07" db="EMBL/GenBank/DDBJ databases">
        <title>Mycobacterium kansasii (former subtype) with zoonotic potential isolated from diseased indoor pet cat, Japan.</title>
        <authorList>
            <person name="Fukano H."/>
            <person name="Terazono T."/>
            <person name="Hoshino Y."/>
        </authorList>
    </citation>
    <scope>NUCLEOTIDE SEQUENCE [LARGE SCALE GENOMIC DNA]</scope>
    <source>
        <strain evidence="2 5">Kuro-I</strain>
    </source>
</reference>
<dbReference type="GO" id="GO:0050660">
    <property type="term" value="F:flavin adenine dinucleotide binding"/>
    <property type="evidence" value="ECO:0007669"/>
    <property type="project" value="InterPro"/>
</dbReference>
<proteinExistence type="predicted"/>
<gene>
    <name evidence="3" type="ORF">BZL29_2825</name>
    <name evidence="2" type="ORF">NIIDMKKI_10990</name>
</gene>
<dbReference type="Proteomes" id="UP000516380">
    <property type="component" value="Chromosome"/>
</dbReference>
<dbReference type="InterPro" id="IPR009100">
    <property type="entry name" value="AcylCoA_DH/oxidase_NM_dom_sf"/>
</dbReference>
<dbReference type="InterPro" id="IPR013786">
    <property type="entry name" value="AcylCoA_DH/ox_N"/>
</dbReference>
<name>A0A1V3XNW1_MYCKA</name>
<evidence type="ECO:0000313" key="5">
    <source>
        <dbReference type="Proteomes" id="UP000516380"/>
    </source>
</evidence>
<sequence length="69" mass="7606">MNIWTTPEREQLRKTVRSFAEREILPHIDEWERVGELPRDLHRRAGAAGLLGAGFPEAVGGGGATAPTR</sequence>
<dbReference type="Proteomes" id="UP000188532">
    <property type="component" value="Unassembled WGS sequence"/>
</dbReference>
<evidence type="ECO:0000313" key="4">
    <source>
        <dbReference type="Proteomes" id="UP000188532"/>
    </source>
</evidence>
<dbReference type="GO" id="GO:0016627">
    <property type="term" value="F:oxidoreductase activity, acting on the CH-CH group of donors"/>
    <property type="evidence" value="ECO:0007669"/>
    <property type="project" value="InterPro"/>
</dbReference>
<organism evidence="3 4">
    <name type="scientific">Mycobacterium kansasii</name>
    <dbReference type="NCBI Taxonomy" id="1768"/>
    <lineage>
        <taxon>Bacteria</taxon>
        <taxon>Bacillati</taxon>
        <taxon>Actinomycetota</taxon>
        <taxon>Actinomycetes</taxon>
        <taxon>Mycobacteriales</taxon>
        <taxon>Mycobacteriaceae</taxon>
        <taxon>Mycobacterium</taxon>
    </lineage>
</organism>
<feature type="domain" description="Acyl-CoA dehydrogenase/oxidase N-terminal" evidence="1">
    <location>
        <begin position="6"/>
        <end position="65"/>
    </location>
</feature>
<dbReference type="InterPro" id="IPR037069">
    <property type="entry name" value="AcylCoA_DH/ox_N_sf"/>
</dbReference>
<evidence type="ECO:0000259" key="1">
    <source>
        <dbReference type="Pfam" id="PF02771"/>
    </source>
</evidence>
<evidence type="ECO:0000313" key="2">
    <source>
        <dbReference type="EMBL" id="BCI85893.1"/>
    </source>
</evidence>
<protein>
    <submittedName>
        <fullName evidence="3">Acyl-CoA dehydrogenase, N-terminal domain protein</fullName>
    </submittedName>
</protein>
<dbReference type="SUPFAM" id="SSF56645">
    <property type="entry name" value="Acyl-CoA dehydrogenase NM domain-like"/>
    <property type="match status" value="1"/>
</dbReference>
<reference evidence="3 4" key="1">
    <citation type="submission" date="2017-02" db="EMBL/GenBank/DDBJ databases">
        <title>Complete genome sequences of Mycobacterium kansasii strains isolated from rhesus macaques.</title>
        <authorList>
            <person name="Panda A."/>
            <person name="Nagaraj S."/>
            <person name="Zhao X."/>
            <person name="Tettelin H."/>
            <person name="Detolla L.J."/>
        </authorList>
    </citation>
    <scope>NUCLEOTIDE SEQUENCE [LARGE SCALE GENOMIC DNA]</scope>
    <source>
        <strain evidence="3 4">11-3469</strain>
    </source>
</reference>
<dbReference type="EMBL" id="MVBN01000002">
    <property type="protein sequence ID" value="OOK80456.1"/>
    <property type="molecule type" value="Genomic_DNA"/>
</dbReference>
<keyword evidence="5" id="KW-1185">Reference proteome</keyword>
<accession>A0A1V3XNW1</accession>